<dbReference type="CDD" id="cd04301">
    <property type="entry name" value="NAT_SF"/>
    <property type="match status" value="1"/>
</dbReference>
<dbReference type="GO" id="GO:0016747">
    <property type="term" value="F:acyltransferase activity, transferring groups other than amino-acyl groups"/>
    <property type="evidence" value="ECO:0007669"/>
    <property type="project" value="InterPro"/>
</dbReference>
<protein>
    <submittedName>
        <fullName evidence="2">Acetyltransferase (GNAT) family protein</fullName>
    </submittedName>
</protein>
<dbReference type="InterPro" id="IPR000182">
    <property type="entry name" value="GNAT_dom"/>
</dbReference>
<keyword evidence="2" id="KW-0808">Transferase</keyword>
<sequence length="332" mass="37180">MRIRTVDITADADFGAWFGAHDAALRHDFPDGPGWREHEARVFYEPSTVFDTLLLLAEDDAGDVVGTAAMELPLKDNLSMAQIVVAVPAPARRQGIGTAVLEAAEREAAQRSRTRLMADIDVPSGLQGSSGTRFAERHGYTRRIVEILRAQRPPFDPDHLDELERNALPHAAGYRVVTWQGAVPDEYVAEFARLNERMSTDAPTGELDYEKEAWDERRIRVREERITRMRRGVWAAVAVAPDGTLAGQTELQLSHDDDSAAYQEETIVDPRHRGHRLGLLLKIANLRELLRLRPGVQKIWTWNADTNSHMVAVNEALGYTVAGWMGGYQRDL</sequence>
<gene>
    <name evidence="2" type="ORF">CLV30_11825</name>
</gene>
<feature type="domain" description="N-acetyltransferase" evidence="1">
    <location>
        <begin position="1"/>
        <end position="169"/>
    </location>
</feature>
<evidence type="ECO:0000313" key="2">
    <source>
        <dbReference type="EMBL" id="PSK99124.1"/>
    </source>
</evidence>
<dbReference type="Gene3D" id="3.40.630.30">
    <property type="match status" value="1"/>
</dbReference>
<keyword evidence="3" id="KW-1185">Reference proteome</keyword>
<dbReference type="SUPFAM" id="SSF55729">
    <property type="entry name" value="Acyl-CoA N-acyltransferases (Nat)"/>
    <property type="match status" value="2"/>
</dbReference>
<dbReference type="InterPro" id="IPR016181">
    <property type="entry name" value="Acyl_CoA_acyltransferase"/>
</dbReference>
<dbReference type="PROSITE" id="PS51186">
    <property type="entry name" value="GNAT"/>
    <property type="match status" value="2"/>
</dbReference>
<dbReference type="AlphaFoldDB" id="A0A2P8DPK0"/>
<organism evidence="2 3">
    <name type="scientific">Haloactinopolyspora alba</name>
    <dbReference type="NCBI Taxonomy" id="648780"/>
    <lineage>
        <taxon>Bacteria</taxon>
        <taxon>Bacillati</taxon>
        <taxon>Actinomycetota</taxon>
        <taxon>Actinomycetes</taxon>
        <taxon>Jiangellales</taxon>
        <taxon>Jiangellaceae</taxon>
        <taxon>Haloactinopolyspora</taxon>
    </lineage>
</organism>
<dbReference type="Proteomes" id="UP000243528">
    <property type="component" value="Unassembled WGS sequence"/>
</dbReference>
<accession>A0A2P8DPK0</accession>
<proteinExistence type="predicted"/>
<comment type="caution">
    <text evidence="2">The sequence shown here is derived from an EMBL/GenBank/DDBJ whole genome shotgun (WGS) entry which is preliminary data.</text>
</comment>
<reference evidence="2 3" key="1">
    <citation type="submission" date="2018-03" db="EMBL/GenBank/DDBJ databases">
        <title>Genomic Encyclopedia of Archaeal and Bacterial Type Strains, Phase II (KMG-II): from individual species to whole genera.</title>
        <authorList>
            <person name="Goeker M."/>
        </authorList>
    </citation>
    <scope>NUCLEOTIDE SEQUENCE [LARGE SCALE GENOMIC DNA]</scope>
    <source>
        <strain evidence="2 3">DSM 45211</strain>
    </source>
</reference>
<dbReference type="EMBL" id="PYGE01000018">
    <property type="protein sequence ID" value="PSK99124.1"/>
    <property type="molecule type" value="Genomic_DNA"/>
</dbReference>
<feature type="domain" description="N-acetyltransferase" evidence="1">
    <location>
        <begin position="189"/>
        <end position="332"/>
    </location>
</feature>
<dbReference type="Pfam" id="PF00583">
    <property type="entry name" value="Acetyltransf_1"/>
    <property type="match status" value="2"/>
</dbReference>
<evidence type="ECO:0000313" key="3">
    <source>
        <dbReference type="Proteomes" id="UP000243528"/>
    </source>
</evidence>
<evidence type="ECO:0000259" key="1">
    <source>
        <dbReference type="PROSITE" id="PS51186"/>
    </source>
</evidence>
<dbReference type="RefSeq" id="WP_165358745.1">
    <property type="nucleotide sequence ID" value="NZ_PYGE01000018.1"/>
</dbReference>
<name>A0A2P8DPK0_9ACTN</name>